<name>A0A1R3H7U7_9ROSI</name>
<evidence type="ECO:0000313" key="2">
    <source>
        <dbReference type="EMBL" id="OMO66425.1"/>
    </source>
</evidence>
<keyword evidence="3" id="KW-1185">Reference proteome</keyword>
<dbReference type="AlphaFoldDB" id="A0A1R3H7U7"/>
<accession>A0A1R3H7U7</accession>
<dbReference type="EMBL" id="AWUE01020751">
    <property type="protein sequence ID" value="OMO66425.1"/>
    <property type="molecule type" value="Genomic_DNA"/>
</dbReference>
<organism evidence="2 3">
    <name type="scientific">Corchorus olitorius</name>
    <dbReference type="NCBI Taxonomy" id="93759"/>
    <lineage>
        <taxon>Eukaryota</taxon>
        <taxon>Viridiplantae</taxon>
        <taxon>Streptophyta</taxon>
        <taxon>Embryophyta</taxon>
        <taxon>Tracheophyta</taxon>
        <taxon>Spermatophyta</taxon>
        <taxon>Magnoliopsida</taxon>
        <taxon>eudicotyledons</taxon>
        <taxon>Gunneridae</taxon>
        <taxon>Pentapetalae</taxon>
        <taxon>rosids</taxon>
        <taxon>malvids</taxon>
        <taxon>Malvales</taxon>
        <taxon>Malvaceae</taxon>
        <taxon>Grewioideae</taxon>
        <taxon>Apeibeae</taxon>
        <taxon>Corchorus</taxon>
    </lineage>
</organism>
<dbReference type="GO" id="GO:0016301">
    <property type="term" value="F:kinase activity"/>
    <property type="evidence" value="ECO:0007669"/>
    <property type="project" value="UniProtKB-KW"/>
</dbReference>
<keyword evidence="2" id="KW-0675">Receptor</keyword>
<reference evidence="3" key="1">
    <citation type="submission" date="2013-09" db="EMBL/GenBank/DDBJ databases">
        <title>Corchorus olitorius genome sequencing.</title>
        <authorList>
            <person name="Alam M."/>
            <person name="Haque M.S."/>
            <person name="Islam M.S."/>
            <person name="Emdad E.M."/>
            <person name="Islam M.M."/>
            <person name="Ahmed B."/>
            <person name="Halim A."/>
            <person name="Hossen Q.M.M."/>
            <person name="Hossain M.Z."/>
            <person name="Ahmed R."/>
            <person name="Khan M.M."/>
            <person name="Islam R."/>
            <person name="Rashid M.M."/>
            <person name="Khan S.A."/>
            <person name="Rahman M.S."/>
            <person name="Alam M."/>
            <person name="Yahiya A.S."/>
            <person name="Khan M.S."/>
            <person name="Azam M.S."/>
            <person name="Haque T."/>
            <person name="Lashkar M.Z.H."/>
            <person name="Akhand A.I."/>
            <person name="Morshed G."/>
            <person name="Roy S."/>
            <person name="Uddin K.S."/>
            <person name="Rabeya T."/>
            <person name="Hossain A.S."/>
            <person name="Chowdhury A."/>
            <person name="Snigdha A.R."/>
            <person name="Mortoza M.S."/>
            <person name="Matin S.A."/>
            <person name="Hoque S.M.E."/>
            <person name="Islam M.K."/>
            <person name="Roy D.K."/>
            <person name="Haider R."/>
            <person name="Moosa M.M."/>
            <person name="Elias S.M."/>
            <person name="Hasan A.M."/>
            <person name="Jahan S."/>
            <person name="Shafiuddin M."/>
            <person name="Mahmood N."/>
            <person name="Shommy N.S."/>
        </authorList>
    </citation>
    <scope>NUCLEOTIDE SEQUENCE [LARGE SCALE GENOMIC DNA]</scope>
    <source>
        <strain evidence="3">cv. O-4</strain>
    </source>
</reference>
<comment type="caution">
    <text evidence="2">The sequence shown here is derived from an EMBL/GenBank/DDBJ whole genome shotgun (WGS) entry which is preliminary data.</text>
</comment>
<evidence type="ECO:0000313" key="3">
    <source>
        <dbReference type="Proteomes" id="UP000187203"/>
    </source>
</evidence>
<feature type="compositionally biased region" description="Low complexity" evidence="1">
    <location>
        <begin position="24"/>
        <end position="36"/>
    </location>
</feature>
<protein>
    <submittedName>
        <fullName evidence="2">BRASSINOSTEROID INSENSITIVE 1-associated receptor kinase 1</fullName>
    </submittedName>
</protein>
<keyword evidence="2" id="KW-0418">Kinase</keyword>
<dbReference type="Proteomes" id="UP000187203">
    <property type="component" value="Unassembled WGS sequence"/>
</dbReference>
<sequence length="68" mass="7620">MSEVVVELKECLKKEVARKREGPGTRSSGPRGGISINMDTDPFSTARLAKKEISKKKTTPTFRWNKVI</sequence>
<proteinExistence type="predicted"/>
<gene>
    <name evidence="2" type="ORF">COLO4_30553</name>
</gene>
<evidence type="ECO:0000256" key="1">
    <source>
        <dbReference type="SAM" id="MobiDB-lite"/>
    </source>
</evidence>
<keyword evidence="2" id="KW-0808">Transferase</keyword>
<feature type="region of interest" description="Disordered" evidence="1">
    <location>
        <begin position="17"/>
        <end position="41"/>
    </location>
</feature>